<protein>
    <recommendedName>
        <fullName evidence="8">Protein nucleotidyltransferase YdiU</fullName>
        <ecNumber evidence="8">2.7.7.-</ecNumber>
    </recommendedName>
    <alternativeName>
        <fullName evidence="8">Protein adenylyltransferase YdiU</fullName>
        <ecNumber evidence="8">2.7.7.108</ecNumber>
    </alternativeName>
    <alternativeName>
        <fullName evidence="8">Protein uridylyltransferase YdiU</fullName>
        <ecNumber evidence="8">2.7.7.-</ecNumber>
    </alternativeName>
</protein>
<evidence type="ECO:0000256" key="8">
    <source>
        <dbReference type="HAMAP-Rule" id="MF_00692"/>
    </source>
</evidence>
<keyword evidence="7 8" id="KW-0460">Magnesium</keyword>
<feature type="binding site" evidence="8">
    <location>
        <position position="145"/>
    </location>
    <ligand>
        <name>ATP</name>
        <dbReference type="ChEBI" id="CHEBI:30616"/>
    </ligand>
</feature>
<reference evidence="9 10" key="1">
    <citation type="submission" date="2020-09" db="EMBL/GenBank/DDBJ databases">
        <title>Methylomonas albis sp. nov. and Methylomonas fluvii sp. nov.: Two cold-adapted methanotrophs from the River Elbe and an amended description of Methylovulum psychrotolerans strain Eb1.</title>
        <authorList>
            <person name="Bussmann I.K."/>
            <person name="Klings K.-W."/>
            <person name="Warnstedt J."/>
            <person name="Hoppert M."/>
            <person name="Saborowski A."/>
            <person name="Horn F."/>
            <person name="Liebner S."/>
        </authorList>
    </citation>
    <scope>NUCLEOTIDE SEQUENCE [LARGE SCALE GENOMIC DNA]</scope>
    <source>
        <strain evidence="9 10">EbA</strain>
    </source>
</reference>
<comment type="catalytic activity">
    <reaction evidence="8">
        <text>L-seryl-[protein] + UTP = O-(5'-uridylyl)-L-seryl-[protein] + diphosphate</text>
        <dbReference type="Rhea" id="RHEA:64604"/>
        <dbReference type="Rhea" id="RHEA-COMP:9863"/>
        <dbReference type="Rhea" id="RHEA-COMP:16635"/>
        <dbReference type="ChEBI" id="CHEBI:29999"/>
        <dbReference type="ChEBI" id="CHEBI:33019"/>
        <dbReference type="ChEBI" id="CHEBI:46398"/>
        <dbReference type="ChEBI" id="CHEBI:156051"/>
    </reaction>
</comment>
<organism evidence="9 10">
    <name type="scientific">Methylomonas albis</name>
    <dbReference type="NCBI Taxonomy" id="1854563"/>
    <lineage>
        <taxon>Bacteria</taxon>
        <taxon>Pseudomonadati</taxon>
        <taxon>Pseudomonadota</taxon>
        <taxon>Gammaproteobacteria</taxon>
        <taxon>Methylococcales</taxon>
        <taxon>Methylococcaceae</taxon>
        <taxon>Methylomonas</taxon>
    </lineage>
</organism>
<feature type="binding site" evidence="8">
    <location>
        <position position="290"/>
    </location>
    <ligand>
        <name>Mg(2+)</name>
        <dbReference type="ChEBI" id="CHEBI:18420"/>
    </ligand>
</feature>
<comment type="catalytic activity">
    <reaction evidence="8">
        <text>L-seryl-[protein] + ATP = 3-O-(5'-adenylyl)-L-seryl-[protein] + diphosphate</text>
        <dbReference type="Rhea" id="RHEA:58120"/>
        <dbReference type="Rhea" id="RHEA-COMP:9863"/>
        <dbReference type="Rhea" id="RHEA-COMP:15073"/>
        <dbReference type="ChEBI" id="CHEBI:29999"/>
        <dbReference type="ChEBI" id="CHEBI:30616"/>
        <dbReference type="ChEBI" id="CHEBI:33019"/>
        <dbReference type="ChEBI" id="CHEBI:142516"/>
        <dbReference type="EC" id="2.7.7.108"/>
    </reaction>
</comment>
<name>A0ABR9D9D3_9GAMM</name>
<keyword evidence="3 8" id="KW-0548">Nucleotidyltransferase</keyword>
<feature type="binding site" evidence="8">
    <location>
        <position position="113"/>
    </location>
    <ligand>
        <name>ATP</name>
        <dbReference type="ChEBI" id="CHEBI:30616"/>
    </ligand>
</feature>
<keyword evidence="2 8" id="KW-0808">Transferase</keyword>
<comment type="similarity">
    <text evidence="1 8">Belongs to the SELO family.</text>
</comment>
<evidence type="ECO:0000256" key="7">
    <source>
        <dbReference type="ARBA" id="ARBA00022842"/>
    </source>
</evidence>
<dbReference type="RefSeq" id="WP_192376750.1">
    <property type="nucleotide sequence ID" value="NZ_CAJHIV010000001.1"/>
</dbReference>
<evidence type="ECO:0000313" key="10">
    <source>
        <dbReference type="Proteomes" id="UP000652176"/>
    </source>
</evidence>
<evidence type="ECO:0000313" key="9">
    <source>
        <dbReference type="EMBL" id="MBD9358522.1"/>
    </source>
</evidence>
<evidence type="ECO:0000256" key="4">
    <source>
        <dbReference type="ARBA" id="ARBA00022723"/>
    </source>
</evidence>
<dbReference type="Proteomes" id="UP000652176">
    <property type="component" value="Unassembled WGS sequence"/>
</dbReference>
<comment type="caution">
    <text evidence="9">The sequence shown here is derived from an EMBL/GenBank/DDBJ whole genome shotgun (WGS) entry which is preliminary data.</text>
</comment>
<evidence type="ECO:0000256" key="6">
    <source>
        <dbReference type="ARBA" id="ARBA00022840"/>
    </source>
</evidence>
<feature type="binding site" evidence="8">
    <location>
        <position position="146"/>
    </location>
    <ligand>
        <name>ATP</name>
        <dbReference type="ChEBI" id="CHEBI:30616"/>
    </ligand>
</feature>
<keyword evidence="5 8" id="KW-0547">Nucleotide-binding</keyword>
<feature type="binding site" evidence="8">
    <location>
        <position position="281"/>
    </location>
    <ligand>
        <name>Mg(2+)</name>
        <dbReference type="ChEBI" id="CHEBI:18420"/>
    </ligand>
</feature>
<feature type="binding site" evidence="8">
    <location>
        <position position="210"/>
    </location>
    <ligand>
        <name>ATP</name>
        <dbReference type="ChEBI" id="CHEBI:30616"/>
    </ligand>
</feature>
<keyword evidence="10" id="KW-1185">Reference proteome</keyword>
<evidence type="ECO:0000256" key="5">
    <source>
        <dbReference type="ARBA" id="ARBA00022741"/>
    </source>
</evidence>
<feature type="binding site" evidence="8">
    <location>
        <position position="112"/>
    </location>
    <ligand>
        <name>ATP</name>
        <dbReference type="ChEBI" id="CHEBI:30616"/>
    </ligand>
</feature>
<proteinExistence type="inferred from homology"/>
<evidence type="ECO:0000256" key="2">
    <source>
        <dbReference type="ARBA" id="ARBA00022679"/>
    </source>
</evidence>
<feature type="binding site" evidence="8">
    <location>
        <position position="203"/>
    </location>
    <ligand>
        <name>ATP</name>
        <dbReference type="ChEBI" id="CHEBI:30616"/>
    </ligand>
</feature>
<keyword evidence="8" id="KW-0464">Manganese</keyword>
<dbReference type="EC" id="2.7.7.108" evidence="8"/>
<comment type="catalytic activity">
    <reaction evidence="8">
        <text>L-tyrosyl-[protein] + UTP = O-(5'-uridylyl)-L-tyrosyl-[protein] + diphosphate</text>
        <dbReference type="Rhea" id="RHEA:83887"/>
        <dbReference type="Rhea" id="RHEA-COMP:10136"/>
        <dbReference type="Rhea" id="RHEA-COMP:20238"/>
        <dbReference type="ChEBI" id="CHEBI:33019"/>
        <dbReference type="ChEBI" id="CHEBI:46398"/>
        <dbReference type="ChEBI" id="CHEBI:46858"/>
        <dbReference type="ChEBI" id="CHEBI:90602"/>
    </reaction>
</comment>
<dbReference type="PANTHER" id="PTHR32057:SF14">
    <property type="entry name" value="PROTEIN ADENYLYLTRANSFERASE SELO, MITOCHONDRIAL"/>
    <property type="match status" value="1"/>
</dbReference>
<dbReference type="HAMAP" id="MF_00692">
    <property type="entry name" value="SelO"/>
    <property type="match status" value="1"/>
</dbReference>
<evidence type="ECO:0000256" key="1">
    <source>
        <dbReference type="ARBA" id="ARBA00009747"/>
    </source>
</evidence>
<accession>A0ABR9D9D3</accession>
<comment type="catalytic activity">
    <reaction evidence="8">
        <text>L-tyrosyl-[protein] + ATP = O-(5'-adenylyl)-L-tyrosyl-[protein] + diphosphate</text>
        <dbReference type="Rhea" id="RHEA:54288"/>
        <dbReference type="Rhea" id="RHEA-COMP:10136"/>
        <dbReference type="Rhea" id="RHEA-COMP:13846"/>
        <dbReference type="ChEBI" id="CHEBI:30616"/>
        <dbReference type="ChEBI" id="CHEBI:33019"/>
        <dbReference type="ChEBI" id="CHEBI:46858"/>
        <dbReference type="ChEBI" id="CHEBI:83624"/>
        <dbReference type="EC" id="2.7.7.108"/>
    </reaction>
</comment>
<dbReference type="NCBIfam" id="NF000658">
    <property type="entry name" value="PRK00029.1"/>
    <property type="match status" value="1"/>
</dbReference>
<dbReference type="Pfam" id="PF02696">
    <property type="entry name" value="SelO"/>
    <property type="match status" value="1"/>
</dbReference>
<keyword evidence="4 8" id="KW-0479">Metal-binding</keyword>
<feature type="binding site" evidence="8">
    <location>
        <position position="290"/>
    </location>
    <ligand>
        <name>ATP</name>
        <dbReference type="ChEBI" id="CHEBI:30616"/>
    </ligand>
</feature>
<comment type="catalytic activity">
    <reaction evidence="8">
        <text>L-threonyl-[protein] + ATP = 3-O-(5'-adenylyl)-L-threonyl-[protein] + diphosphate</text>
        <dbReference type="Rhea" id="RHEA:54292"/>
        <dbReference type="Rhea" id="RHEA-COMP:11060"/>
        <dbReference type="Rhea" id="RHEA-COMP:13847"/>
        <dbReference type="ChEBI" id="CHEBI:30013"/>
        <dbReference type="ChEBI" id="CHEBI:30616"/>
        <dbReference type="ChEBI" id="CHEBI:33019"/>
        <dbReference type="ChEBI" id="CHEBI:138113"/>
        <dbReference type="EC" id="2.7.7.108"/>
    </reaction>
</comment>
<evidence type="ECO:0000256" key="3">
    <source>
        <dbReference type="ARBA" id="ARBA00022695"/>
    </source>
</evidence>
<comment type="cofactor">
    <cofactor evidence="8">
        <name>Mg(2+)</name>
        <dbReference type="ChEBI" id="CHEBI:18420"/>
    </cofactor>
    <cofactor evidence="8">
        <name>Mn(2+)</name>
        <dbReference type="ChEBI" id="CHEBI:29035"/>
    </cofactor>
</comment>
<dbReference type="InterPro" id="IPR003846">
    <property type="entry name" value="SelO"/>
</dbReference>
<comment type="catalytic activity">
    <reaction evidence="8">
        <text>L-histidyl-[protein] + UTP = N(tele)-(5'-uridylyl)-L-histidyl-[protein] + diphosphate</text>
        <dbReference type="Rhea" id="RHEA:83891"/>
        <dbReference type="Rhea" id="RHEA-COMP:9745"/>
        <dbReference type="Rhea" id="RHEA-COMP:20239"/>
        <dbReference type="ChEBI" id="CHEBI:29979"/>
        <dbReference type="ChEBI" id="CHEBI:33019"/>
        <dbReference type="ChEBI" id="CHEBI:46398"/>
        <dbReference type="ChEBI" id="CHEBI:233474"/>
    </reaction>
</comment>
<feature type="binding site" evidence="8">
    <location>
        <position position="133"/>
    </location>
    <ligand>
        <name>ATP</name>
        <dbReference type="ChEBI" id="CHEBI:30616"/>
    </ligand>
</feature>
<sequence>MPTENDNSALDNLNFDNRFVRELPGDPEPDNFRRQVYFACYSWALPTPAKQPQVLAYSQEVADDLGLSAETCESEDFARVFAGSRLAKGMEAYALCYGGHQFGHWAGQLGDGRAINLGEVVNSRNQRYTLQLKGAGLTPYSRSADGLAVLRSSVREFLCSEAMHHLGVPTTRALSVTLTGQQVVRDMFYDGNPQREAGAVVCRVAQSFTRFGSFQIFTARDDLDSLKKLVDYTIRTDFPELGEPSIPVYLNWFKEVCRKTAEMVVHWQRVGFVHGVMNTDNMSILGLTIDYGPYGWLENYDPDWTPNTTDAQGRRYRFGNQAKIAYWNLVQLANALYPLIMRAESLQQALLAFTETFDAGWQAMMAAKLGLIGFEPSEDEALVNELTQLLQTAETDMTLFYRQLADIDVSTGADSLAQFLAMLQQTSYEPLTDDGIEQATRWFEAYCLRSQRDSRLPLERRAAMNAVNPRYVLRNYLAQLAIDQAEQGDFALVRELLEVLRNPYAEQPDKESFAAKRPDWAKQRAGCSMLSCSS</sequence>
<gene>
    <name evidence="8" type="primary">ydiU</name>
    <name evidence="8" type="synonym">selO</name>
    <name evidence="9" type="ORF">IE877_22030</name>
</gene>
<dbReference type="PANTHER" id="PTHR32057">
    <property type="entry name" value="PROTEIN ADENYLYLTRANSFERASE SELO, MITOCHONDRIAL"/>
    <property type="match status" value="1"/>
</dbReference>
<feature type="active site" description="Proton acceptor" evidence="8">
    <location>
        <position position="280"/>
    </location>
</feature>
<comment type="function">
    <text evidence="8">Nucleotidyltransferase involved in the post-translational modification of proteins. It can catalyze the addition of adenosine monophosphate (AMP) or uridine monophosphate (UMP) to a protein, resulting in modifications known as AMPylation and UMPylation.</text>
</comment>
<dbReference type="EMBL" id="JACXSS010000001">
    <property type="protein sequence ID" value="MBD9358522.1"/>
    <property type="molecule type" value="Genomic_DNA"/>
</dbReference>
<feature type="binding site" evidence="8">
    <location>
        <position position="110"/>
    </location>
    <ligand>
        <name>ATP</name>
        <dbReference type="ChEBI" id="CHEBI:30616"/>
    </ligand>
</feature>
<dbReference type="EC" id="2.7.7.-" evidence="8"/>
<keyword evidence="6 8" id="KW-0067">ATP-binding</keyword>